<proteinExistence type="inferred from homology"/>
<dbReference type="PANTHER" id="PTHR33619:SF3">
    <property type="entry name" value="POLYSACCHARIDE EXPORT PROTEIN GFCE-RELATED"/>
    <property type="match status" value="1"/>
</dbReference>
<evidence type="ECO:0000256" key="10">
    <source>
        <dbReference type="ARBA" id="ARBA00023114"/>
    </source>
</evidence>
<evidence type="ECO:0000256" key="13">
    <source>
        <dbReference type="ARBA" id="ARBA00023237"/>
    </source>
</evidence>
<evidence type="ECO:0000256" key="7">
    <source>
        <dbReference type="ARBA" id="ARBA00022729"/>
    </source>
</evidence>
<keyword evidence="3" id="KW-0813">Transport</keyword>
<keyword evidence="13" id="KW-0998">Cell outer membrane</keyword>
<evidence type="ECO:0000256" key="15">
    <source>
        <dbReference type="SAM" id="Phobius"/>
    </source>
</evidence>
<keyword evidence="11 15" id="KW-0472">Membrane</keyword>
<dbReference type="Pfam" id="PF02563">
    <property type="entry name" value="Poly_export"/>
    <property type="match status" value="1"/>
</dbReference>
<dbReference type="AlphaFoldDB" id="A0A1G8BVT6"/>
<evidence type="ECO:0000256" key="12">
    <source>
        <dbReference type="ARBA" id="ARBA00023139"/>
    </source>
</evidence>
<feature type="transmembrane region" description="Helical" evidence="15">
    <location>
        <begin position="241"/>
        <end position="262"/>
    </location>
</feature>
<evidence type="ECO:0000256" key="1">
    <source>
        <dbReference type="ARBA" id="ARBA00004571"/>
    </source>
</evidence>
<keyword evidence="10" id="KW-0626">Porin</keyword>
<dbReference type="InterPro" id="IPR049712">
    <property type="entry name" value="Poly_export"/>
</dbReference>
<dbReference type="GO" id="GO:0006811">
    <property type="term" value="P:monoatomic ion transport"/>
    <property type="evidence" value="ECO:0007669"/>
    <property type="project" value="UniProtKB-KW"/>
</dbReference>
<dbReference type="InterPro" id="IPR054765">
    <property type="entry name" value="SLBB_dom"/>
</dbReference>
<evidence type="ECO:0000256" key="14">
    <source>
        <dbReference type="ARBA" id="ARBA00023288"/>
    </source>
</evidence>
<evidence type="ECO:0000313" key="19">
    <source>
        <dbReference type="EMBL" id="SDH37346.1"/>
    </source>
</evidence>
<gene>
    <name evidence="19" type="ORF">SAMN05192582_10054</name>
</gene>
<dbReference type="GO" id="GO:0015288">
    <property type="term" value="F:porin activity"/>
    <property type="evidence" value="ECO:0007669"/>
    <property type="project" value="UniProtKB-KW"/>
</dbReference>
<protein>
    <submittedName>
        <fullName evidence="19">Polysaccharide export outer membrane protein</fullName>
    </submittedName>
</protein>
<feature type="signal peptide" evidence="16">
    <location>
        <begin position="1"/>
        <end position="21"/>
    </location>
</feature>
<dbReference type="PANTHER" id="PTHR33619">
    <property type="entry name" value="POLYSACCHARIDE EXPORT PROTEIN GFCE-RELATED"/>
    <property type="match status" value="1"/>
</dbReference>
<keyword evidence="7 16" id="KW-0732">Signal</keyword>
<keyword evidence="14" id="KW-0449">Lipoprotein</keyword>
<accession>A0A1G8BVT6</accession>
<keyword evidence="5" id="KW-0762">Sugar transport</keyword>
<keyword evidence="8" id="KW-0625">Polysaccharide transport</keyword>
<dbReference type="GO" id="GO:0046930">
    <property type="term" value="C:pore complex"/>
    <property type="evidence" value="ECO:0007669"/>
    <property type="project" value="UniProtKB-KW"/>
</dbReference>
<reference evidence="19 20" key="1">
    <citation type="submission" date="2016-10" db="EMBL/GenBank/DDBJ databases">
        <authorList>
            <person name="de Groot N.N."/>
        </authorList>
    </citation>
    <scope>NUCLEOTIDE SEQUENCE [LARGE SCALE GENOMIC DNA]</scope>
    <source>
        <strain evidence="19 20">NLAE-zl-C57</strain>
    </source>
</reference>
<organism evidence="19 20">
    <name type="scientific">Bacteroides ovatus</name>
    <dbReference type="NCBI Taxonomy" id="28116"/>
    <lineage>
        <taxon>Bacteria</taxon>
        <taxon>Pseudomonadati</taxon>
        <taxon>Bacteroidota</taxon>
        <taxon>Bacteroidia</taxon>
        <taxon>Bacteroidales</taxon>
        <taxon>Bacteroidaceae</taxon>
        <taxon>Bacteroides</taxon>
    </lineage>
</organism>
<evidence type="ECO:0000259" key="17">
    <source>
        <dbReference type="Pfam" id="PF02563"/>
    </source>
</evidence>
<dbReference type="PROSITE" id="PS51257">
    <property type="entry name" value="PROKAR_LIPOPROTEIN"/>
    <property type="match status" value="1"/>
</dbReference>
<keyword evidence="15" id="KW-1133">Transmembrane helix</keyword>
<sequence>MIKTFFKSVMFLCIIVLSSCASQKHISYLQNTPNGYQQKGEDNYEIRVRPDDFIAIMVNSKDPQLAQMFNLPILTTQGSDGTTGQNRVLGYLVDKEGNIDFPQLGTIRVGGMTRGEITRFIKEQIITKGYFNDPVVTVQFLNFKVSVMGEVTRPGTIDVPSDRITIFEALSAAGDLTIYGKRENVKVIRNINGKKTVSEVDLRDADILDSPFYYLQQNDVVYVEPNKAKAGQREINQNRSVGTWASIGSALVSIATLIITLAR</sequence>
<evidence type="ECO:0000256" key="2">
    <source>
        <dbReference type="ARBA" id="ARBA00009450"/>
    </source>
</evidence>
<comment type="similarity">
    <text evidence="2">Belongs to the BexD/CtrA/VexA family.</text>
</comment>
<dbReference type="Pfam" id="PF22461">
    <property type="entry name" value="SLBB_2"/>
    <property type="match status" value="1"/>
</dbReference>
<feature type="chain" id="PRO_5010172303" evidence="16">
    <location>
        <begin position="22"/>
        <end position="263"/>
    </location>
</feature>
<evidence type="ECO:0000313" key="20">
    <source>
        <dbReference type="Proteomes" id="UP000181870"/>
    </source>
</evidence>
<evidence type="ECO:0000259" key="18">
    <source>
        <dbReference type="Pfam" id="PF22461"/>
    </source>
</evidence>
<keyword evidence="9" id="KW-0406">Ion transport</keyword>
<name>A0A1G8BVT6_BACOV</name>
<evidence type="ECO:0000256" key="4">
    <source>
        <dbReference type="ARBA" id="ARBA00022452"/>
    </source>
</evidence>
<evidence type="ECO:0000256" key="8">
    <source>
        <dbReference type="ARBA" id="ARBA00023047"/>
    </source>
</evidence>
<dbReference type="GO" id="GO:0015159">
    <property type="term" value="F:polysaccharide transmembrane transporter activity"/>
    <property type="evidence" value="ECO:0007669"/>
    <property type="project" value="InterPro"/>
</dbReference>
<evidence type="ECO:0000256" key="11">
    <source>
        <dbReference type="ARBA" id="ARBA00023136"/>
    </source>
</evidence>
<dbReference type="EMBL" id="FNDO01000005">
    <property type="protein sequence ID" value="SDH37346.1"/>
    <property type="molecule type" value="Genomic_DNA"/>
</dbReference>
<evidence type="ECO:0000256" key="5">
    <source>
        <dbReference type="ARBA" id="ARBA00022597"/>
    </source>
</evidence>
<evidence type="ECO:0000256" key="16">
    <source>
        <dbReference type="SAM" id="SignalP"/>
    </source>
</evidence>
<feature type="domain" description="SLBB" evidence="18">
    <location>
        <begin position="144"/>
        <end position="223"/>
    </location>
</feature>
<keyword evidence="4" id="KW-1134">Transmembrane beta strand</keyword>
<evidence type="ECO:0000256" key="6">
    <source>
        <dbReference type="ARBA" id="ARBA00022692"/>
    </source>
</evidence>
<keyword evidence="12" id="KW-0564">Palmitate</keyword>
<evidence type="ECO:0000256" key="3">
    <source>
        <dbReference type="ARBA" id="ARBA00022448"/>
    </source>
</evidence>
<dbReference type="RefSeq" id="WP_074636138.1">
    <property type="nucleotide sequence ID" value="NZ_FNDO01000005.1"/>
</dbReference>
<dbReference type="GO" id="GO:0009279">
    <property type="term" value="C:cell outer membrane"/>
    <property type="evidence" value="ECO:0007669"/>
    <property type="project" value="UniProtKB-SubCell"/>
</dbReference>
<dbReference type="Proteomes" id="UP000181870">
    <property type="component" value="Unassembled WGS sequence"/>
</dbReference>
<dbReference type="InterPro" id="IPR003715">
    <property type="entry name" value="Poly_export_N"/>
</dbReference>
<dbReference type="Gene3D" id="3.10.560.10">
    <property type="entry name" value="Outer membrane lipoprotein wza domain like"/>
    <property type="match status" value="1"/>
</dbReference>
<feature type="domain" description="Polysaccharide export protein N-terminal" evidence="17">
    <location>
        <begin position="42"/>
        <end position="139"/>
    </location>
</feature>
<keyword evidence="6 15" id="KW-0812">Transmembrane</keyword>
<comment type="subcellular location">
    <subcellularLocation>
        <location evidence="1">Cell outer membrane</location>
        <topology evidence="1">Multi-pass membrane protein</topology>
    </subcellularLocation>
</comment>
<evidence type="ECO:0000256" key="9">
    <source>
        <dbReference type="ARBA" id="ARBA00023065"/>
    </source>
</evidence>